<evidence type="ECO:0000256" key="1">
    <source>
        <dbReference type="SAM" id="MobiDB-lite"/>
    </source>
</evidence>
<organism evidence="2 3">
    <name type="scientific">Euplotes crassus</name>
    <dbReference type="NCBI Taxonomy" id="5936"/>
    <lineage>
        <taxon>Eukaryota</taxon>
        <taxon>Sar</taxon>
        <taxon>Alveolata</taxon>
        <taxon>Ciliophora</taxon>
        <taxon>Intramacronucleata</taxon>
        <taxon>Spirotrichea</taxon>
        <taxon>Hypotrichia</taxon>
        <taxon>Euplotida</taxon>
        <taxon>Euplotidae</taxon>
        <taxon>Moneuplotes</taxon>
    </lineage>
</organism>
<protein>
    <submittedName>
        <fullName evidence="2">Uncharacterized protein</fullName>
    </submittedName>
</protein>
<proteinExistence type="predicted"/>
<dbReference type="EMBL" id="CAMPGE010002227">
    <property type="protein sequence ID" value="CAI2361026.1"/>
    <property type="molecule type" value="Genomic_DNA"/>
</dbReference>
<feature type="compositionally biased region" description="Polar residues" evidence="1">
    <location>
        <begin position="10"/>
        <end position="21"/>
    </location>
</feature>
<dbReference type="Proteomes" id="UP001295684">
    <property type="component" value="Unassembled WGS sequence"/>
</dbReference>
<feature type="compositionally biased region" description="Basic and acidic residues" evidence="1">
    <location>
        <begin position="25"/>
        <end position="35"/>
    </location>
</feature>
<evidence type="ECO:0000313" key="2">
    <source>
        <dbReference type="EMBL" id="CAI2361026.1"/>
    </source>
</evidence>
<sequence length="207" mass="25116">MYLLEESERPSQNGNPPTSKVMNARNKDSSESSIKEIEDPHTKLVRKINFDKNYKEELIEKARQSIQRRFNYEWRFTYLFYNACGYFKFMFHCYVNKKNNLNIKKRLEYYIKGQDKYAHEFDAMRFCKNMRNLQALVRSLLDHSEKYIIKHQRSNVLTFDESEDDTDVQAHNDKKTPKLLANLVNKMLYRTKIDKFINDYMDEEWTE</sequence>
<keyword evidence="3" id="KW-1185">Reference proteome</keyword>
<dbReference type="AlphaFoldDB" id="A0AAD1U2Z9"/>
<comment type="caution">
    <text evidence="2">The sequence shown here is derived from an EMBL/GenBank/DDBJ whole genome shotgun (WGS) entry which is preliminary data.</text>
</comment>
<evidence type="ECO:0000313" key="3">
    <source>
        <dbReference type="Proteomes" id="UP001295684"/>
    </source>
</evidence>
<feature type="region of interest" description="Disordered" evidence="1">
    <location>
        <begin position="1"/>
        <end position="35"/>
    </location>
</feature>
<name>A0AAD1U2Z9_EUPCR</name>
<gene>
    <name evidence="2" type="ORF">ECRASSUSDP1_LOCUS2335</name>
</gene>
<reference evidence="2" key="1">
    <citation type="submission" date="2023-07" db="EMBL/GenBank/DDBJ databases">
        <authorList>
            <consortium name="AG Swart"/>
            <person name="Singh M."/>
            <person name="Singh A."/>
            <person name="Seah K."/>
            <person name="Emmerich C."/>
        </authorList>
    </citation>
    <scope>NUCLEOTIDE SEQUENCE</scope>
    <source>
        <strain evidence="2">DP1</strain>
    </source>
</reference>
<accession>A0AAD1U2Z9</accession>